<dbReference type="AlphaFoldDB" id="A0A7R7RPY2"/>
<organism evidence="1 2">
    <name type="scientific">Mycobacterium intracellulare</name>
    <dbReference type="NCBI Taxonomy" id="1767"/>
    <lineage>
        <taxon>Bacteria</taxon>
        <taxon>Bacillati</taxon>
        <taxon>Actinomycetota</taxon>
        <taxon>Actinomycetes</taxon>
        <taxon>Mycobacteriales</taxon>
        <taxon>Mycobacteriaceae</taxon>
        <taxon>Mycobacterium</taxon>
        <taxon>Mycobacterium avium complex (MAC)</taxon>
    </lineage>
</organism>
<proteinExistence type="predicted"/>
<accession>A0A7R7RPY2</accession>
<name>A0A7R7RPY2_MYCIT</name>
<evidence type="ECO:0000313" key="2">
    <source>
        <dbReference type="Proteomes" id="UP000595205"/>
    </source>
</evidence>
<evidence type="ECO:0000313" key="1">
    <source>
        <dbReference type="EMBL" id="BCO99695.1"/>
    </source>
</evidence>
<dbReference type="Proteomes" id="UP000595205">
    <property type="component" value="Chromosome"/>
</dbReference>
<dbReference type="EMBL" id="AP024255">
    <property type="protein sequence ID" value="BCO99695.1"/>
    <property type="molecule type" value="Genomic_DNA"/>
</dbReference>
<sequence length="85" mass="9204">MQPAVFRLDRGDAVVAIVQHKVHGTAFVSGSHAIRIVGLCKAPGETLGGRQFTATAPRRWGLDPIARLLIEPRAVRIVVARKAVR</sequence>
<gene>
    <name evidence="1" type="ORF">MINTM018_24650</name>
</gene>
<reference evidence="1 2" key="1">
    <citation type="submission" date="2020-12" db="EMBL/GenBank/DDBJ databases">
        <title>Genome sequence of clinical Mycobacterium intracellulare strains.</title>
        <authorList>
            <person name="Tateishi Y."/>
            <person name="Matsumoto S."/>
            <person name="Fukushima Y."/>
            <person name="Nakajima C."/>
            <person name="Suzuki Y."/>
        </authorList>
    </citation>
    <scope>NUCLEOTIDE SEQUENCE [LARGE SCALE GENOMIC DNA]</scope>
    <source>
        <strain evidence="1 2">M018</strain>
    </source>
</reference>
<protein>
    <submittedName>
        <fullName evidence="1">Uncharacterized protein</fullName>
    </submittedName>
</protein>